<sequence>MGVLEVLCDFNVIFNPWGARLPEFGMLADVSSVMKAVQVYCDERELILLVNKRLADVTLHRDEIQLGDGCYSNSELPSQLMFTYSYDQCGTSHDVENGLDVFSNFLHFSPRKVLNTRLTPSTVHFSCIPDRLKEPMLPDHTLADKSRRFSIQAMDASWTSAAESNVYMRGQIINVQVSAKIGPQQQLFIQSCFISAFPEFHTKPRHAIIMNKGCTAPFGSPYTVKFLESDYSEVKFALNSTYLISEMYIHCSVLITDIGITSGSKSCNYDLVNSRWEELSGNVEVCHCCNAKCKGLSVKHLSEDARALVSTGPLIMVQRPAPTIPKPTFNYMQSDAAAPDDESVIDTSLSSEFQWPSPPSAVVVVKQDPVSSLTLVLPAQNEQSDPVNDEALNELQIPILKLETNLNDTNGQSADLAPDRPLHIEVRDELWGDDKAVESQDRTNSAQPIRHSKIQLSKSADGSQTLSYEEAVLAQDGGAFRSLGIDAPGCKHRQARRGPRSIFLDLLRQMDKKE</sequence>
<dbReference type="Ensembl" id="ENSHCOT00000016468.1">
    <property type="protein sequence ID" value="ENSHCOP00000010157.1"/>
    <property type="gene ID" value="ENSHCOG00000000369.1"/>
</dbReference>
<dbReference type="OMA" id="VIMNKGC"/>
<dbReference type="PROSITE" id="PS51034">
    <property type="entry name" value="ZP_2"/>
    <property type="match status" value="1"/>
</dbReference>
<proteinExistence type="predicted"/>
<dbReference type="Ensembl" id="ENSHCOT00000016478.1">
    <property type="protein sequence ID" value="ENSHCOP00000010153.1"/>
    <property type="gene ID" value="ENSHCOG00000000369.1"/>
</dbReference>
<dbReference type="InterPro" id="IPR055356">
    <property type="entry name" value="ZP-N"/>
</dbReference>
<dbReference type="FunFam" id="2.60.40.4100:FF:000002">
    <property type="entry name" value="Zona pellucida sperm-binding protein 3"/>
    <property type="match status" value="1"/>
</dbReference>
<dbReference type="Ensembl" id="ENSHCOT00000016472.1">
    <property type="protein sequence ID" value="ENSHCOP00000023849.1"/>
    <property type="gene ID" value="ENSHCOG00000000369.1"/>
</dbReference>
<dbReference type="PANTHER" id="PTHR11576:SF18">
    <property type="entry name" value="ZONA PELLUCIDA PROTEIN C"/>
    <property type="match status" value="1"/>
</dbReference>
<dbReference type="GO" id="GO:0032190">
    <property type="term" value="F:acrosin binding"/>
    <property type="evidence" value="ECO:0007669"/>
    <property type="project" value="TreeGrafter"/>
</dbReference>
<dbReference type="Gene3D" id="2.60.40.3210">
    <property type="entry name" value="Zona pellucida, ZP-N domain"/>
    <property type="match status" value="1"/>
</dbReference>
<feature type="domain" description="ZP" evidence="2">
    <location>
        <begin position="40"/>
        <end position="274"/>
    </location>
</feature>
<dbReference type="InterPro" id="IPR042235">
    <property type="entry name" value="ZP-C_dom"/>
</dbReference>
<accession>A0A3Q2YZW4</accession>
<dbReference type="Proteomes" id="UP000264820">
    <property type="component" value="Unplaced"/>
</dbReference>
<dbReference type="Gene3D" id="2.60.40.4100">
    <property type="entry name" value="Zona pellucida, ZP-C domain"/>
    <property type="match status" value="1"/>
</dbReference>
<dbReference type="GO" id="GO:0035803">
    <property type="term" value="P:egg coat formation"/>
    <property type="evidence" value="ECO:0007669"/>
    <property type="project" value="TreeGrafter"/>
</dbReference>
<dbReference type="AlphaFoldDB" id="A0A3Q2YZW4"/>
<dbReference type="Pfam" id="PF23344">
    <property type="entry name" value="ZP-N"/>
    <property type="match status" value="1"/>
</dbReference>
<protein>
    <submittedName>
        <fullName evidence="3">Zona pellucida sperm-binding protein 3-like</fullName>
    </submittedName>
</protein>
<dbReference type="GO" id="GO:2000344">
    <property type="term" value="P:positive regulation of acrosome reaction"/>
    <property type="evidence" value="ECO:0007669"/>
    <property type="project" value="TreeGrafter"/>
</dbReference>
<organism evidence="3 4">
    <name type="scientific">Hippocampus comes</name>
    <name type="common">Tiger tail seahorse</name>
    <dbReference type="NCBI Taxonomy" id="109280"/>
    <lineage>
        <taxon>Eukaryota</taxon>
        <taxon>Metazoa</taxon>
        <taxon>Chordata</taxon>
        <taxon>Craniata</taxon>
        <taxon>Vertebrata</taxon>
        <taxon>Euteleostomi</taxon>
        <taxon>Actinopterygii</taxon>
        <taxon>Neopterygii</taxon>
        <taxon>Teleostei</taxon>
        <taxon>Neoteleostei</taxon>
        <taxon>Acanthomorphata</taxon>
        <taxon>Syngnathiaria</taxon>
        <taxon>Syngnathiformes</taxon>
        <taxon>Syngnathoidei</taxon>
        <taxon>Syngnathidae</taxon>
        <taxon>Hippocampus</taxon>
    </lineage>
</organism>
<keyword evidence="1" id="KW-1015">Disulfide bond</keyword>
<dbReference type="GO" id="GO:0031012">
    <property type="term" value="C:extracellular matrix"/>
    <property type="evidence" value="ECO:0007669"/>
    <property type="project" value="TreeGrafter"/>
</dbReference>
<dbReference type="Pfam" id="PF00100">
    <property type="entry name" value="Zona_pellucida"/>
    <property type="match status" value="1"/>
</dbReference>
<dbReference type="STRING" id="109280.ENSHCOP00000023845"/>
<evidence type="ECO:0000313" key="3">
    <source>
        <dbReference type="Ensembl" id="ENSHCOP00000023849.1"/>
    </source>
</evidence>
<dbReference type="SMART" id="SM00241">
    <property type="entry name" value="ZP"/>
    <property type="match status" value="1"/>
</dbReference>
<dbReference type="PANTHER" id="PTHR11576">
    <property type="entry name" value="ZONA PELLUCIDA SPERM-BINDING PROTEIN 3"/>
    <property type="match status" value="1"/>
</dbReference>
<dbReference type="InterPro" id="IPR055355">
    <property type="entry name" value="ZP-C"/>
</dbReference>
<evidence type="ECO:0000256" key="1">
    <source>
        <dbReference type="ARBA" id="ARBA00023157"/>
    </source>
</evidence>
<evidence type="ECO:0000259" key="2">
    <source>
        <dbReference type="PROSITE" id="PS51034"/>
    </source>
</evidence>
<dbReference type="GeneTree" id="ENSGT01030000234567"/>
<evidence type="ECO:0000313" key="4">
    <source>
        <dbReference type="Proteomes" id="UP000264820"/>
    </source>
</evidence>
<name>A0A3Q2YZW4_HIPCM</name>
<keyword evidence="4" id="KW-1185">Reference proteome</keyword>
<dbReference type="InterPro" id="IPR001507">
    <property type="entry name" value="ZP_dom"/>
</dbReference>
<dbReference type="GO" id="GO:0007339">
    <property type="term" value="P:binding of sperm to zona pellucida"/>
    <property type="evidence" value="ECO:0007669"/>
    <property type="project" value="TreeGrafter"/>
</dbReference>
<reference evidence="3" key="1">
    <citation type="submission" date="2025-05" db="UniProtKB">
        <authorList>
            <consortium name="Ensembl"/>
        </authorList>
    </citation>
    <scope>IDENTIFICATION</scope>
</reference>
<dbReference type="Ensembl" id="ENSHCOT00000016459.1">
    <property type="protein sequence ID" value="ENSHCOP00000023845.1"/>
    <property type="gene ID" value="ENSHCOG00000000369.1"/>
</dbReference>